<dbReference type="SUPFAM" id="SSF52096">
    <property type="entry name" value="ClpP/crotonase"/>
    <property type="match status" value="1"/>
</dbReference>
<evidence type="ECO:0000313" key="2">
    <source>
        <dbReference type="EMBL" id="SQI36053.1"/>
    </source>
</evidence>
<dbReference type="NCBIfam" id="NF004840">
    <property type="entry name" value="PRK06190.1"/>
    <property type="match status" value="1"/>
</dbReference>
<dbReference type="EC" id="4.2.1.17" evidence="2"/>
<dbReference type="PANTHER" id="PTHR43802">
    <property type="entry name" value="ENOYL-COA HYDRATASE"/>
    <property type="match status" value="1"/>
</dbReference>
<keyword evidence="3" id="KW-1185">Reference proteome</keyword>
<dbReference type="RefSeq" id="WP_072703811.1">
    <property type="nucleotide sequence ID" value="NZ_JAFBBL010000001.1"/>
</dbReference>
<dbReference type="Gene3D" id="3.90.226.10">
    <property type="entry name" value="2-enoyl-CoA Hydratase, Chain A, domain 1"/>
    <property type="match status" value="1"/>
</dbReference>
<dbReference type="GO" id="GO:0016853">
    <property type="term" value="F:isomerase activity"/>
    <property type="evidence" value="ECO:0007669"/>
    <property type="project" value="UniProtKB-KW"/>
</dbReference>
<dbReference type="EMBL" id="LS483468">
    <property type="protein sequence ID" value="SQI36053.1"/>
    <property type="molecule type" value="Genomic_DNA"/>
</dbReference>
<name>A0A2X4UA53_9NOCA</name>
<accession>A0A2X4UA53</accession>
<protein>
    <submittedName>
        <fullName evidence="2">Enoyl-CoA hydratase/isomerase family protein</fullName>
        <ecNumber evidence="2">4.2.1.17</ecNumber>
    </submittedName>
</protein>
<comment type="similarity">
    <text evidence="1">Belongs to the enoyl-CoA hydratase/isomerase family.</text>
</comment>
<dbReference type="AlphaFoldDB" id="A0A2X4UA53"/>
<dbReference type="Proteomes" id="UP000249091">
    <property type="component" value="Chromosome 1"/>
</dbReference>
<dbReference type="CDD" id="cd06558">
    <property type="entry name" value="crotonase-like"/>
    <property type="match status" value="1"/>
</dbReference>
<keyword evidence="2" id="KW-0456">Lyase</keyword>
<sequence>MTEPILLTGQHGPVRTLTFNRPRQRNALSAALIDTLRSELAAADADEQTDAVILTGTDPAFCAGLDLQELGTSGGNLGRLADDGIPVGHPWRPLAKPVIGAINGAAITGGLEMALACDFLIASERARFADTHARVGVLPGWGLTARLPAAVGGAFARRMSLSGDFVDAETALRVGLVTEVVAHDRLLDAALGLATTIAGNDRAGVRTLLGSYRRAEEHVVAPSLQAEQETSQQWMKDFTPARVAERRADVIGRGRTQNAP</sequence>
<dbReference type="STRING" id="1219011.GCA_001895045_03500"/>
<dbReference type="Pfam" id="PF00378">
    <property type="entry name" value="ECH_1"/>
    <property type="match status" value="1"/>
</dbReference>
<organism evidence="2 3">
    <name type="scientific">Rhodococcus coprophilus</name>
    <dbReference type="NCBI Taxonomy" id="38310"/>
    <lineage>
        <taxon>Bacteria</taxon>
        <taxon>Bacillati</taxon>
        <taxon>Actinomycetota</taxon>
        <taxon>Actinomycetes</taxon>
        <taxon>Mycobacteriales</taxon>
        <taxon>Nocardiaceae</taxon>
        <taxon>Rhodococcus</taxon>
    </lineage>
</organism>
<dbReference type="InterPro" id="IPR001753">
    <property type="entry name" value="Enoyl-CoA_hydra/iso"/>
</dbReference>
<keyword evidence="2" id="KW-0413">Isomerase</keyword>
<evidence type="ECO:0000313" key="3">
    <source>
        <dbReference type="Proteomes" id="UP000249091"/>
    </source>
</evidence>
<dbReference type="PANTHER" id="PTHR43802:SF1">
    <property type="entry name" value="IP11341P-RELATED"/>
    <property type="match status" value="1"/>
</dbReference>
<dbReference type="InterPro" id="IPR029045">
    <property type="entry name" value="ClpP/crotonase-like_dom_sf"/>
</dbReference>
<dbReference type="GO" id="GO:0004300">
    <property type="term" value="F:enoyl-CoA hydratase activity"/>
    <property type="evidence" value="ECO:0007669"/>
    <property type="project" value="UniProtKB-EC"/>
</dbReference>
<dbReference type="KEGG" id="rcr:NCTC10994_03232"/>
<proteinExistence type="inferred from homology"/>
<evidence type="ECO:0000256" key="1">
    <source>
        <dbReference type="ARBA" id="ARBA00005254"/>
    </source>
</evidence>
<gene>
    <name evidence="2" type="primary">echA8_12</name>
    <name evidence="2" type="ORF">NCTC10994_03232</name>
</gene>
<reference evidence="2 3" key="1">
    <citation type="submission" date="2018-06" db="EMBL/GenBank/DDBJ databases">
        <authorList>
            <consortium name="Pathogen Informatics"/>
            <person name="Doyle S."/>
        </authorList>
    </citation>
    <scope>NUCLEOTIDE SEQUENCE [LARGE SCALE GENOMIC DNA]</scope>
    <source>
        <strain evidence="2 3">NCTC10994</strain>
    </source>
</reference>